<organism evidence="3 4">
    <name type="scientific">Alloacidobacterium dinghuense</name>
    <dbReference type="NCBI Taxonomy" id="2763107"/>
    <lineage>
        <taxon>Bacteria</taxon>
        <taxon>Pseudomonadati</taxon>
        <taxon>Acidobacteriota</taxon>
        <taxon>Terriglobia</taxon>
        <taxon>Terriglobales</taxon>
        <taxon>Acidobacteriaceae</taxon>
        <taxon>Alloacidobacterium</taxon>
    </lineage>
</organism>
<proteinExistence type="inferred from homology"/>
<dbReference type="InterPro" id="IPR005119">
    <property type="entry name" value="LysR_subst-bd"/>
</dbReference>
<dbReference type="SUPFAM" id="SSF53850">
    <property type="entry name" value="Periplasmic binding protein-like II"/>
    <property type="match status" value="1"/>
</dbReference>
<dbReference type="Pfam" id="PF03466">
    <property type="entry name" value="LysR_substrate"/>
    <property type="match status" value="1"/>
</dbReference>
<feature type="domain" description="LysR substrate-binding" evidence="2">
    <location>
        <begin position="2"/>
        <end position="98"/>
    </location>
</feature>
<evidence type="ECO:0000256" key="1">
    <source>
        <dbReference type="ARBA" id="ARBA00009437"/>
    </source>
</evidence>
<dbReference type="PANTHER" id="PTHR30537">
    <property type="entry name" value="HTH-TYPE TRANSCRIPTIONAL REGULATOR"/>
    <property type="match status" value="1"/>
</dbReference>
<dbReference type="Gene3D" id="3.40.190.10">
    <property type="entry name" value="Periplasmic binding protein-like II"/>
    <property type="match status" value="1"/>
</dbReference>
<gene>
    <name evidence="3" type="ORF">H7849_04055</name>
</gene>
<dbReference type="Proteomes" id="UP000515312">
    <property type="component" value="Chromosome"/>
</dbReference>
<sequence length="108" mass="12138">MARKILTAKRMVCASPAHFKKHGVPTRPSDLLQHDCIRLVRGRRVMDTWLFRDQGRRFEVIVSGTLSMTSGEVVHDWVRAGKGIGLKTAWDLQPELANKADATCVNLI</sequence>
<evidence type="ECO:0000313" key="4">
    <source>
        <dbReference type="Proteomes" id="UP000515312"/>
    </source>
</evidence>
<dbReference type="KEGG" id="adin:H7849_04055"/>
<reference evidence="3 4" key="1">
    <citation type="submission" date="2020-08" db="EMBL/GenBank/DDBJ databases">
        <title>Edaphobacter telluris sp. nov. and Acidobacterium dinghuensis sp. nov., two acidobacteria isolated from forest soil.</title>
        <authorList>
            <person name="Fu J."/>
            <person name="Qiu L."/>
        </authorList>
    </citation>
    <scope>NUCLEOTIDE SEQUENCE [LARGE SCALE GENOMIC DNA]</scope>
    <source>
        <strain evidence="3">4Y35</strain>
    </source>
</reference>
<protein>
    <recommendedName>
        <fullName evidence="2">LysR substrate-binding domain-containing protein</fullName>
    </recommendedName>
</protein>
<accession>A0A7G8BQG4</accession>
<dbReference type="InterPro" id="IPR058163">
    <property type="entry name" value="LysR-type_TF_proteobact-type"/>
</dbReference>
<keyword evidence="4" id="KW-1185">Reference proteome</keyword>
<comment type="similarity">
    <text evidence="1">Belongs to the LysR transcriptional regulatory family.</text>
</comment>
<evidence type="ECO:0000259" key="2">
    <source>
        <dbReference type="Pfam" id="PF03466"/>
    </source>
</evidence>
<evidence type="ECO:0000313" key="3">
    <source>
        <dbReference type="EMBL" id="QNI34784.1"/>
    </source>
</evidence>
<dbReference type="AlphaFoldDB" id="A0A7G8BQG4"/>
<name>A0A7G8BQG4_9BACT</name>
<dbReference type="PANTHER" id="PTHR30537:SF5">
    <property type="entry name" value="HTH-TYPE TRANSCRIPTIONAL ACTIVATOR TTDR-RELATED"/>
    <property type="match status" value="1"/>
</dbReference>
<dbReference type="EMBL" id="CP060394">
    <property type="protein sequence ID" value="QNI34784.1"/>
    <property type="molecule type" value="Genomic_DNA"/>
</dbReference>